<proteinExistence type="predicted"/>
<accession>A0A2T5YL79</accession>
<dbReference type="PROSITE" id="PS51257">
    <property type="entry name" value="PROKAR_LIPOPROTEIN"/>
    <property type="match status" value="1"/>
</dbReference>
<sequence length="254" mass="29392">MRRALLLLVVAVAGLVAACEDKYKDPDPKVMGYDYYPLEVGQYRVYDVMDIRFMSDVGDTSRFQLRERIDTTFVDQTGKLNYKIIRSVRANENMNWIDDSVMVVTKSDAMVMLTKNNTKFVKMVFPVKEGQTWLGDAYNNNTGEDYKPDPNTNKRAEYYLTKEDYTFENVGKPYTVNGNTFNNTATVIQGTPIETWIGLNDRKEVYAEGVGMVYRLFTRIVYCNRDDVSECDYGVGYRLHGHERHEKLIDYGKE</sequence>
<dbReference type="OrthoDB" id="1467525at2"/>
<evidence type="ECO:0000313" key="2">
    <source>
        <dbReference type="EMBL" id="PTX20065.1"/>
    </source>
</evidence>
<dbReference type="AlphaFoldDB" id="A0A2T5YL79"/>
<protein>
    <recommendedName>
        <fullName evidence="4">DKNYY family protein</fullName>
    </recommendedName>
</protein>
<keyword evidence="3" id="KW-1185">Reference proteome</keyword>
<organism evidence="2 3">
    <name type="scientific">Pontibacter mucosus</name>
    <dbReference type="NCBI Taxonomy" id="1649266"/>
    <lineage>
        <taxon>Bacteria</taxon>
        <taxon>Pseudomonadati</taxon>
        <taxon>Bacteroidota</taxon>
        <taxon>Cytophagia</taxon>
        <taxon>Cytophagales</taxon>
        <taxon>Hymenobacteraceae</taxon>
        <taxon>Pontibacter</taxon>
    </lineage>
</organism>
<feature type="chain" id="PRO_5015480916" description="DKNYY family protein" evidence="1">
    <location>
        <begin position="19"/>
        <end position="254"/>
    </location>
</feature>
<name>A0A2T5YL79_9BACT</name>
<dbReference type="RefSeq" id="WP_108211091.1">
    <property type="nucleotide sequence ID" value="NZ_QBKI01000003.1"/>
</dbReference>
<dbReference type="EMBL" id="QBKI01000003">
    <property type="protein sequence ID" value="PTX20065.1"/>
    <property type="molecule type" value="Genomic_DNA"/>
</dbReference>
<evidence type="ECO:0000313" key="3">
    <source>
        <dbReference type="Proteomes" id="UP000244225"/>
    </source>
</evidence>
<gene>
    <name evidence="2" type="ORF">C8N40_103137</name>
</gene>
<keyword evidence="1" id="KW-0732">Signal</keyword>
<reference evidence="2 3" key="1">
    <citation type="submission" date="2018-04" db="EMBL/GenBank/DDBJ databases">
        <title>Genomic Encyclopedia of Archaeal and Bacterial Type Strains, Phase II (KMG-II): from individual species to whole genera.</title>
        <authorList>
            <person name="Goeker M."/>
        </authorList>
    </citation>
    <scope>NUCLEOTIDE SEQUENCE [LARGE SCALE GENOMIC DNA]</scope>
    <source>
        <strain evidence="2 3">DSM 100162</strain>
    </source>
</reference>
<feature type="signal peptide" evidence="1">
    <location>
        <begin position="1"/>
        <end position="18"/>
    </location>
</feature>
<comment type="caution">
    <text evidence="2">The sequence shown here is derived from an EMBL/GenBank/DDBJ whole genome shotgun (WGS) entry which is preliminary data.</text>
</comment>
<evidence type="ECO:0000256" key="1">
    <source>
        <dbReference type="SAM" id="SignalP"/>
    </source>
</evidence>
<dbReference type="Proteomes" id="UP000244225">
    <property type="component" value="Unassembled WGS sequence"/>
</dbReference>
<evidence type="ECO:0008006" key="4">
    <source>
        <dbReference type="Google" id="ProtNLM"/>
    </source>
</evidence>